<evidence type="ECO:0008006" key="15">
    <source>
        <dbReference type="Google" id="ProtNLM"/>
    </source>
</evidence>
<accession>A0A7I9YTX5</accession>
<feature type="region of interest" description="Disordered" evidence="9">
    <location>
        <begin position="96"/>
        <end position="137"/>
    </location>
</feature>
<dbReference type="RefSeq" id="WP_163716192.1">
    <property type="nucleotide sequence ID" value="NZ_BLKZ01000001.1"/>
</dbReference>
<dbReference type="GO" id="GO:0140359">
    <property type="term" value="F:ABC-type transporter activity"/>
    <property type="evidence" value="ECO:0007669"/>
    <property type="project" value="InterPro"/>
</dbReference>
<dbReference type="PROSITE" id="PS50893">
    <property type="entry name" value="ABC_TRANSPORTER_2"/>
    <property type="match status" value="1"/>
</dbReference>
<dbReference type="InterPro" id="IPR003439">
    <property type="entry name" value="ABC_transporter-like_ATP-bd"/>
</dbReference>
<comment type="subcellular location">
    <subcellularLocation>
        <location evidence="1">Membrane</location>
        <topology evidence="1">Multi-pass membrane protein</topology>
    </subcellularLocation>
</comment>
<dbReference type="EMBL" id="BLKZ01000001">
    <property type="protein sequence ID" value="GFG92134.1"/>
    <property type="molecule type" value="Genomic_DNA"/>
</dbReference>
<feature type="transmembrane region" description="Helical" evidence="10">
    <location>
        <begin position="575"/>
        <end position="594"/>
    </location>
</feature>
<dbReference type="InterPro" id="IPR050352">
    <property type="entry name" value="ABCG_transporters"/>
</dbReference>
<keyword evidence="14" id="KW-1185">Reference proteome</keyword>
<feature type="transmembrane region" description="Helical" evidence="10">
    <location>
        <begin position="622"/>
        <end position="644"/>
    </location>
</feature>
<keyword evidence="4 10" id="KW-0812">Transmembrane</keyword>
<protein>
    <recommendedName>
        <fullName evidence="15">ABC transporter ATP-binding protein</fullName>
    </recommendedName>
</protein>
<dbReference type="Gene3D" id="3.40.50.300">
    <property type="entry name" value="P-loop containing nucleotide triphosphate hydrolases"/>
    <property type="match status" value="1"/>
</dbReference>
<keyword evidence="3" id="KW-0597">Phosphoprotein</keyword>
<feature type="transmembrane region" description="Helical" evidence="10">
    <location>
        <begin position="672"/>
        <end position="691"/>
    </location>
</feature>
<dbReference type="FunFam" id="3.40.50.300:FF:000474">
    <property type="entry name" value="Putative ABC transporter ATP-binding subunit"/>
    <property type="match status" value="1"/>
</dbReference>
<feature type="domain" description="FHA" evidence="11">
    <location>
        <begin position="149"/>
        <end position="198"/>
    </location>
</feature>
<keyword evidence="7 10" id="KW-1133">Transmembrane helix</keyword>
<dbReference type="Pfam" id="PF01061">
    <property type="entry name" value="ABC2_membrane"/>
    <property type="match status" value="1"/>
</dbReference>
<evidence type="ECO:0000256" key="1">
    <source>
        <dbReference type="ARBA" id="ARBA00004141"/>
    </source>
</evidence>
<evidence type="ECO:0000256" key="7">
    <source>
        <dbReference type="ARBA" id="ARBA00022989"/>
    </source>
</evidence>
<keyword evidence="2" id="KW-0813">Transport</keyword>
<dbReference type="Pfam" id="PF00498">
    <property type="entry name" value="FHA"/>
    <property type="match status" value="2"/>
</dbReference>
<dbReference type="InterPro" id="IPR027417">
    <property type="entry name" value="P-loop_NTPase"/>
</dbReference>
<keyword evidence="5" id="KW-0547">Nucleotide-binding</keyword>
<organism evidence="13 14">
    <name type="scientific">Mycobacterium bourgelatii</name>
    <dbReference type="NCBI Taxonomy" id="1273442"/>
    <lineage>
        <taxon>Bacteria</taxon>
        <taxon>Bacillati</taxon>
        <taxon>Actinomycetota</taxon>
        <taxon>Actinomycetes</taxon>
        <taxon>Mycobacteriales</taxon>
        <taxon>Mycobacteriaceae</taxon>
        <taxon>Mycobacterium</taxon>
    </lineage>
</organism>
<sequence>MADETETVTTGPPRLEVRAAGRTWHATANRVWTLGRAGEADIRLDNPRVSRDHAVLEATPAGWVLTNRSSNGMYVNGQRTERLTVSRPVTVLLGSASSGQPVELHPAGSGPARATTGDVTASGNPQAPPAETTGIRSPTAVHAIDQVTVTIGRAPDNAIVLNDLLVSRYHAALRRTGDRWELIDKNSSNGTYVNGNRITRAFIGPDDMVGIGHQLLRLSGDRLVEYVDTGDVSYEATDLHVETDKGRVLLADIDFALPQRSLLAVVGPSGSGKSTLLGALTGFKPATSGTVRYDGRDLYDNYDELRHRIGFVPQDDILHTQLTVRTALNYAAQLRFPQDVSAAERTQRIEEVLTELGLATQADQRIDSLSGGQRKRTSVALELLTKPSLLFLDEPTSGLDPGYEKSVMQTLRSLADDGRSVVVVTHNIAHLNMCDRLLILAPGGRMAYFGPPQQALSYFGCSDFADLFILLEQDRETDWSGRFNTSPLRAAFIPEPGGKKLPGALPASKATGQQSAFAQFAILCRRYWAVIAADRQYGVFLLALPLLLSLFAYAVPGSAGLSLAKAISERSTQPSQLLVLLIIGGALMGCASSIREIVKERAIYQREHGIGLSGTAYLGSKLVVLGVLTSLQALILGVLGTLFVPPPDSSALWPSSGEEIETVQQRLGSAEVVVAVIAVTVVSMIIGLLISAMIANADRGMPLLVLVVFAELVLCGGMFAVHGRFPLEQLAWLSPSRWAYAMGASTVGVNFLHPGSEDPLWEHGRTHWLTAFGMCVVQAVVLVALLAIRLKRVDAQRRARK</sequence>
<feature type="transmembrane region" description="Helical" evidence="10">
    <location>
        <begin position="703"/>
        <end position="725"/>
    </location>
</feature>
<dbReference type="GO" id="GO:0005524">
    <property type="term" value="F:ATP binding"/>
    <property type="evidence" value="ECO:0007669"/>
    <property type="project" value="UniProtKB-KW"/>
</dbReference>
<evidence type="ECO:0000259" key="12">
    <source>
        <dbReference type="PROSITE" id="PS50893"/>
    </source>
</evidence>
<dbReference type="Gene3D" id="2.60.200.20">
    <property type="match status" value="2"/>
</dbReference>
<dbReference type="SMART" id="SM00240">
    <property type="entry name" value="FHA"/>
    <property type="match status" value="2"/>
</dbReference>
<dbReference type="Pfam" id="PF00005">
    <property type="entry name" value="ABC_tran"/>
    <property type="match status" value="1"/>
</dbReference>
<reference evidence="13 14" key="1">
    <citation type="journal article" date="2019" name="Emerg. Microbes Infect.">
        <title>Comprehensive subspecies identification of 175 nontuberculous mycobacteria species based on 7547 genomic profiles.</title>
        <authorList>
            <person name="Matsumoto Y."/>
            <person name="Kinjo T."/>
            <person name="Motooka D."/>
            <person name="Nabeya D."/>
            <person name="Jung N."/>
            <person name="Uechi K."/>
            <person name="Horii T."/>
            <person name="Iida T."/>
            <person name="Fujita J."/>
            <person name="Nakamura S."/>
        </authorList>
    </citation>
    <scope>NUCLEOTIDE SEQUENCE [LARGE SCALE GENOMIC DNA]</scope>
    <source>
        <strain evidence="13 14">JCM 30725</strain>
    </source>
</reference>
<feature type="domain" description="FHA" evidence="11">
    <location>
        <begin position="32"/>
        <end position="80"/>
    </location>
</feature>
<dbReference type="AlphaFoldDB" id="A0A7I9YTX5"/>
<dbReference type="InterPro" id="IPR013525">
    <property type="entry name" value="ABC2_TM"/>
</dbReference>
<feature type="transmembrane region" description="Helical" evidence="10">
    <location>
        <begin position="537"/>
        <end position="555"/>
    </location>
</feature>
<dbReference type="InterPro" id="IPR008984">
    <property type="entry name" value="SMAD_FHA_dom_sf"/>
</dbReference>
<keyword evidence="6" id="KW-0067">ATP-binding</keyword>
<evidence type="ECO:0000256" key="4">
    <source>
        <dbReference type="ARBA" id="ARBA00022692"/>
    </source>
</evidence>
<name>A0A7I9YTX5_MYCBU</name>
<dbReference type="SMART" id="SM00382">
    <property type="entry name" value="AAA"/>
    <property type="match status" value="1"/>
</dbReference>
<comment type="caution">
    <text evidence="13">The sequence shown here is derived from an EMBL/GenBank/DDBJ whole genome shotgun (WGS) entry which is preliminary data.</text>
</comment>
<evidence type="ECO:0000259" key="11">
    <source>
        <dbReference type="PROSITE" id="PS50006"/>
    </source>
</evidence>
<evidence type="ECO:0000313" key="13">
    <source>
        <dbReference type="EMBL" id="GFG92134.1"/>
    </source>
</evidence>
<evidence type="ECO:0000256" key="8">
    <source>
        <dbReference type="ARBA" id="ARBA00023136"/>
    </source>
</evidence>
<dbReference type="PROSITE" id="PS50006">
    <property type="entry name" value="FHA_DOMAIN"/>
    <property type="match status" value="2"/>
</dbReference>
<evidence type="ECO:0000313" key="14">
    <source>
        <dbReference type="Proteomes" id="UP000465360"/>
    </source>
</evidence>
<dbReference type="CDD" id="cd00060">
    <property type="entry name" value="FHA"/>
    <property type="match status" value="1"/>
</dbReference>
<evidence type="ECO:0000256" key="9">
    <source>
        <dbReference type="SAM" id="MobiDB-lite"/>
    </source>
</evidence>
<dbReference type="InterPro" id="IPR000253">
    <property type="entry name" value="FHA_dom"/>
</dbReference>
<evidence type="ECO:0000256" key="5">
    <source>
        <dbReference type="ARBA" id="ARBA00022741"/>
    </source>
</evidence>
<dbReference type="GO" id="GO:0016020">
    <property type="term" value="C:membrane"/>
    <property type="evidence" value="ECO:0007669"/>
    <property type="project" value="UniProtKB-SubCell"/>
</dbReference>
<dbReference type="InterPro" id="IPR003593">
    <property type="entry name" value="AAA+_ATPase"/>
</dbReference>
<dbReference type="SUPFAM" id="SSF52540">
    <property type="entry name" value="P-loop containing nucleoside triphosphate hydrolases"/>
    <property type="match status" value="1"/>
</dbReference>
<feature type="transmembrane region" description="Helical" evidence="10">
    <location>
        <begin position="768"/>
        <end position="788"/>
    </location>
</feature>
<dbReference type="Proteomes" id="UP000465360">
    <property type="component" value="Unassembled WGS sequence"/>
</dbReference>
<dbReference type="PANTHER" id="PTHR48041:SF139">
    <property type="entry name" value="PROTEIN SCARLET"/>
    <property type="match status" value="1"/>
</dbReference>
<keyword evidence="8 10" id="KW-0472">Membrane</keyword>
<evidence type="ECO:0000256" key="10">
    <source>
        <dbReference type="SAM" id="Phobius"/>
    </source>
</evidence>
<feature type="domain" description="ABC transporter" evidence="12">
    <location>
        <begin position="227"/>
        <end position="468"/>
    </location>
</feature>
<dbReference type="GO" id="GO:0016887">
    <property type="term" value="F:ATP hydrolysis activity"/>
    <property type="evidence" value="ECO:0007669"/>
    <property type="project" value="InterPro"/>
</dbReference>
<evidence type="ECO:0000256" key="3">
    <source>
        <dbReference type="ARBA" id="ARBA00022553"/>
    </source>
</evidence>
<evidence type="ECO:0000256" key="6">
    <source>
        <dbReference type="ARBA" id="ARBA00022840"/>
    </source>
</evidence>
<gene>
    <name evidence="13" type="ORF">MBOU_41760</name>
</gene>
<dbReference type="PANTHER" id="PTHR48041">
    <property type="entry name" value="ABC TRANSPORTER G FAMILY MEMBER 28"/>
    <property type="match status" value="1"/>
</dbReference>
<proteinExistence type="predicted"/>
<evidence type="ECO:0000256" key="2">
    <source>
        <dbReference type="ARBA" id="ARBA00022448"/>
    </source>
</evidence>
<dbReference type="SUPFAM" id="SSF49879">
    <property type="entry name" value="SMAD/FHA domain"/>
    <property type="match status" value="2"/>
</dbReference>